<dbReference type="GO" id="GO:0004843">
    <property type="term" value="F:cysteine-type deubiquitinase activity"/>
    <property type="evidence" value="ECO:0007669"/>
    <property type="project" value="UniProtKB-UniRule"/>
</dbReference>
<feature type="domain" description="USP" evidence="3">
    <location>
        <begin position="260"/>
        <end position="884"/>
    </location>
</feature>
<comment type="function">
    <text evidence="2">Recognizes and hydrolyzes the peptide bond at the C-terminal Gly of ubiquitin. Involved in the processing of poly-ubiquitin precursors as well as that of ubiquitinated proteins.</text>
</comment>
<name>A0A4U6VLG6_SETVI</name>
<gene>
    <name evidence="4" type="ORF">SEVIR_2G042700v2</name>
</gene>
<dbReference type="InterPro" id="IPR050185">
    <property type="entry name" value="Ub_carboxyl-term_hydrolase"/>
</dbReference>
<dbReference type="InterPro" id="IPR038765">
    <property type="entry name" value="Papain-like_cys_pep_sf"/>
</dbReference>
<dbReference type="AlphaFoldDB" id="A0A4U6VLG6"/>
<comment type="catalytic activity">
    <reaction evidence="2">
        <text>Thiol-dependent hydrolysis of ester, thioester, amide, peptide and isopeptide bonds formed by the C-terminal Gly of ubiquitin (a 76-residue protein attached to proteins as an intracellular targeting signal).</text>
        <dbReference type="EC" id="3.4.19.12"/>
    </reaction>
</comment>
<protein>
    <recommendedName>
        <fullName evidence="2">Ubiquitin carboxyl-terminal hydrolase</fullName>
        <ecNumber evidence="2">3.4.19.12</ecNumber>
    </recommendedName>
</protein>
<keyword evidence="5" id="KW-1185">Reference proteome</keyword>
<dbReference type="PROSITE" id="PS00972">
    <property type="entry name" value="USP_1"/>
    <property type="match status" value="1"/>
</dbReference>
<dbReference type="Proteomes" id="UP000298652">
    <property type="component" value="Chromosome 2"/>
</dbReference>
<dbReference type="EMBL" id="CM016553">
    <property type="protein sequence ID" value="TKW30508.1"/>
    <property type="molecule type" value="Genomic_DNA"/>
</dbReference>
<evidence type="ECO:0000313" key="5">
    <source>
        <dbReference type="Proteomes" id="UP000298652"/>
    </source>
</evidence>
<dbReference type="EC" id="3.4.19.12" evidence="2"/>
<dbReference type="PANTHER" id="PTHR21646">
    <property type="entry name" value="UBIQUITIN CARBOXYL-TERMINAL HYDROLASE"/>
    <property type="match status" value="1"/>
</dbReference>
<dbReference type="PROSITE" id="PS50235">
    <property type="entry name" value="USP_3"/>
    <property type="match status" value="1"/>
</dbReference>
<evidence type="ECO:0000256" key="2">
    <source>
        <dbReference type="RuleBase" id="RU366025"/>
    </source>
</evidence>
<evidence type="ECO:0000256" key="1">
    <source>
        <dbReference type="ARBA" id="ARBA00009085"/>
    </source>
</evidence>
<dbReference type="SUPFAM" id="SSF54001">
    <property type="entry name" value="Cysteine proteinases"/>
    <property type="match status" value="1"/>
</dbReference>
<evidence type="ECO:0000313" key="4">
    <source>
        <dbReference type="EMBL" id="TKW30508.1"/>
    </source>
</evidence>
<keyword evidence="2" id="KW-0378">Hydrolase</keyword>
<dbReference type="PANTHER" id="PTHR21646:SF68">
    <property type="entry name" value="UBIQUITIN CARBOXYL-TERMINAL HYDROLASE"/>
    <property type="match status" value="1"/>
</dbReference>
<dbReference type="GO" id="GO:0006508">
    <property type="term" value="P:proteolysis"/>
    <property type="evidence" value="ECO:0007669"/>
    <property type="project" value="UniProtKB-KW"/>
</dbReference>
<keyword evidence="2" id="KW-0645">Protease</keyword>
<dbReference type="CDD" id="cd02674">
    <property type="entry name" value="Peptidase_C19R"/>
    <property type="match status" value="1"/>
</dbReference>
<dbReference type="Gramene" id="TKW30508">
    <property type="protein sequence ID" value="TKW30508"/>
    <property type="gene ID" value="SEVIR_2G042700v2"/>
</dbReference>
<dbReference type="Gene3D" id="3.90.70.10">
    <property type="entry name" value="Cysteine proteinases"/>
    <property type="match status" value="2"/>
</dbReference>
<sequence>MATAATASHPASASTSGRDALAAASSSPAAVCLVPFRWWARVREEEAAGGVRYAATAAASPSYYGLRLLHSFLHPDLVLRLERGDGRAGAGAGGGSGGGGRSYALVPADELSRALARQNSGFGLQNKHSFAGDSAGAYPLVLRISVRETSILNLRISKKDNPVENYKRANKIFNVDSQPVHVWDFSGQTNLILMNEWNRLHHDCCHADQENLLEVQVYAMSDSLTSKIGGTNKENSGDVDDLSADSSYRSFGRAGSMGLIGLENLGNTCFMNSSIQCLAHTPKLVDYFLGDYARNINRTNPLGLNGELALAFGELLRSLWTTDRKPIAPHHFKEKIACFAPQFSGFNQHDSQELLAFLLDGLHEDLNQVKCKPYEEAKDASGRPDEEVADEYWSNHLARNDSVIVDTCHGQYKSTLTCPTCSKTSVTFDPFMYLSLPVPSTAKRTMTVTVFSTDGIREPCSYDVSVPKFGTLSDLVQALSIACLLGNDEILLVTEVYNNCIIRYLEEPSDSVSLLRDGDKLAAYRLPKKYEKSPLVVFTHQHMDEYSSGDNVTPQKKEFEAPLLATLPETVNGLLLQDIYLKLLNPFRLSKGANSLSGFAGSNGDPVDLMDGMPSDPDSNFQNIQLEDDTESSNCSTTDCEIRKGPSELYDMGTADSDKGANVEEFEFYLKNERGDGQQQKIDINEVDLLETIPSRLHVNVHWQQSASRQYDTSMLNNLPEIHKLELIPKGTEDSVALHGCLEAFLKEEPLGPEDMWYCPCCKKHQQAMKKLDLWRLPEVLVIHLKRFSYTQFTRNKLETFVDFPTTDLDLSCYIANKSEQPSSHYHLYAISNHYGNMGGGHYTASIYHEEGKGWYKFDDECVTPISEDGIKTSAAYVLFYRRE</sequence>
<dbReference type="GO" id="GO:0016579">
    <property type="term" value="P:protein deubiquitination"/>
    <property type="evidence" value="ECO:0007669"/>
    <property type="project" value="InterPro"/>
</dbReference>
<proteinExistence type="inferred from homology"/>
<dbReference type="InterPro" id="IPR057372">
    <property type="entry name" value="Ubiquitin_UBP8/5"/>
</dbReference>
<evidence type="ECO:0000259" key="3">
    <source>
        <dbReference type="PROSITE" id="PS50235"/>
    </source>
</evidence>
<dbReference type="InterPro" id="IPR001394">
    <property type="entry name" value="Peptidase_C19_UCH"/>
</dbReference>
<accession>A0A4U6VLG6</accession>
<dbReference type="PROSITE" id="PS00973">
    <property type="entry name" value="USP_2"/>
    <property type="match status" value="1"/>
</dbReference>
<reference evidence="4" key="1">
    <citation type="submission" date="2019-03" db="EMBL/GenBank/DDBJ databases">
        <title>WGS assembly of Setaria viridis.</title>
        <authorList>
            <person name="Huang P."/>
            <person name="Jenkins J."/>
            <person name="Grimwood J."/>
            <person name="Barry K."/>
            <person name="Healey A."/>
            <person name="Mamidi S."/>
            <person name="Sreedasyam A."/>
            <person name="Shu S."/>
            <person name="Feldman M."/>
            <person name="Wu J."/>
            <person name="Yu Y."/>
            <person name="Chen C."/>
            <person name="Johnson J."/>
            <person name="Rokhsar D."/>
            <person name="Baxter I."/>
            <person name="Schmutz J."/>
            <person name="Brutnell T."/>
            <person name="Kellogg E."/>
        </authorList>
    </citation>
    <scope>NUCLEOTIDE SEQUENCE [LARGE SCALE GENOMIC DNA]</scope>
</reference>
<dbReference type="InterPro" id="IPR028889">
    <property type="entry name" value="USP"/>
</dbReference>
<keyword evidence="2" id="KW-0833">Ubl conjugation pathway</keyword>
<keyword evidence="2" id="KW-0788">Thiol protease</keyword>
<dbReference type="Pfam" id="PF25242">
    <property type="entry name" value="Ubiquitin_UBP8"/>
    <property type="match status" value="1"/>
</dbReference>
<comment type="similarity">
    <text evidence="1 2">Belongs to the peptidase C19 family.</text>
</comment>
<dbReference type="InterPro" id="IPR018200">
    <property type="entry name" value="USP_CS"/>
</dbReference>
<dbReference type="Pfam" id="PF00443">
    <property type="entry name" value="UCH"/>
    <property type="match status" value="1"/>
</dbReference>
<dbReference type="OMA" id="TGQLVIM"/>
<organism evidence="4 5">
    <name type="scientific">Setaria viridis</name>
    <name type="common">Green bristlegrass</name>
    <name type="synonym">Setaria italica subsp. viridis</name>
    <dbReference type="NCBI Taxonomy" id="4556"/>
    <lineage>
        <taxon>Eukaryota</taxon>
        <taxon>Viridiplantae</taxon>
        <taxon>Streptophyta</taxon>
        <taxon>Embryophyta</taxon>
        <taxon>Tracheophyta</taxon>
        <taxon>Spermatophyta</taxon>
        <taxon>Magnoliopsida</taxon>
        <taxon>Liliopsida</taxon>
        <taxon>Poales</taxon>
        <taxon>Poaceae</taxon>
        <taxon>PACMAD clade</taxon>
        <taxon>Panicoideae</taxon>
        <taxon>Panicodae</taxon>
        <taxon>Paniceae</taxon>
        <taxon>Cenchrinae</taxon>
        <taxon>Setaria</taxon>
    </lineage>
</organism>